<evidence type="ECO:0000313" key="1">
    <source>
        <dbReference type="EMBL" id="SDE88673.1"/>
    </source>
</evidence>
<protein>
    <recommendedName>
        <fullName evidence="3">Flagellar motor protein MotB</fullName>
    </recommendedName>
</protein>
<reference evidence="1 2" key="1">
    <citation type="submission" date="2016-10" db="EMBL/GenBank/DDBJ databases">
        <authorList>
            <person name="Varghese N."/>
            <person name="Submissions S."/>
        </authorList>
    </citation>
    <scope>NUCLEOTIDE SEQUENCE [LARGE SCALE GENOMIC DNA]</scope>
    <source>
        <strain evidence="1 2">S7-754</strain>
    </source>
</reference>
<dbReference type="EMBL" id="FNBI01000001">
    <property type="protein sequence ID" value="SDE88673.1"/>
    <property type="molecule type" value="Genomic_DNA"/>
</dbReference>
<dbReference type="AlphaFoldDB" id="A0A1G7GKU4"/>
<keyword evidence="2" id="KW-1185">Reference proteome</keyword>
<dbReference type="Proteomes" id="UP000323502">
    <property type="component" value="Unassembled WGS sequence"/>
</dbReference>
<sequence>MIAFPEPRPARPIWLVTLADLALLLVGCFALIEATRHQDRAALVAGLRQGFGGASEITRPKRQEPPMPLSAAMASFPTGSARPDGASGDLLAWARSAAVDPRVMLTVTGSVDGSAADVDPATGSRAVLAADRARAVAALIAPAVPRLSIAIADAPGRRTAMVTLAFAGEPVRRP</sequence>
<accession>A0A1G7GKU4</accession>
<evidence type="ECO:0000313" key="2">
    <source>
        <dbReference type="Proteomes" id="UP000323502"/>
    </source>
</evidence>
<evidence type="ECO:0008006" key="3">
    <source>
        <dbReference type="Google" id="ProtNLM"/>
    </source>
</evidence>
<dbReference type="RefSeq" id="WP_211368564.1">
    <property type="nucleotide sequence ID" value="NZ_FNBI01000001.1"/>
</dbReference>
<name>A0A1G7GKU4_9SPHN</name>
<proteinExistence type="predicted"/>
<gene>
    <name evidence="1" type="ORF">SAMN05216557_101926</name>
</gene>
<organism evidence="1 2">
    <name type="scientific">Sphingomonas carotinifaciens</name>
    <dbReference type="NCBI Taxonomy" id="1166323"/>
    <lineage>
        <taxon>Bacteria</taxon>
        <taxon>Pseudomonadati</taxon>
        <taxon>Pseudomonadota</taxon>
        <taxon>Alphaproteobacteria</taxon>
        <taxon>Sphingomonadales</taxon>
        <taxon>Sphingomonadaceae</taxon>
        <taxon>Sphingomonas</taxon>
    </lineage>
</organism>